<name>A0A501X963_9BACT</name>
<dbReference type="OrthoDB" id="9804157at2"/>
<dbReference type="AlphaFoldDB" id="A0A501X963"/>
<sequence length="142" mass="16359">MASYNNQDKQKIIFSAYMTPKYKVNDLVDFDITEHSQVCVDDLKIKTNWEDNKLIEAKYQASGCAIFLASVDIMINSLINKSKTEINKILDLYFSMINLDNILQEDKNSLGELQVFENVKVHLNRLECASIIYRAMKRVVNG</sequence>
<dbReference type="Gene3D" id="3.90.1010.10">
    <property type="match status" value="1"/>
</dbReference>
<protein>
    <submittedName>
        <fullName evidence="2">Iron-sulfur cluster assembly scaffold protein</fullName>
    </submittedName>
</protein>
<organism evidence="2 3">
    <name type="scientific">[Mycoplasma] falconis</name>
    <dbReference type="NCBI Taxonomy" id="92403"/>
    <lineage>
        <taxon>Bacteria</taxon>
        <taxon>Bacillati</taxon>
        <taxon>Mycoplasmatota</taxon>
        <taxon>Mycoplasmoidales</taxon>
        <taxon>Metamycoplasmataceae</taxon>
        <taxon>Metamycoplasma</taxon>
    </lineage>
</organism>
<gene>
    <name evidence="2" type="ORF">FJO69_02450</name>
</gene>
<feature type="domain" description="NIF system FeS cluster assembly NifU N-terminal" evidence="1">
    <location>
        <begin position="33"/>
        <end position="89"/>
    </location>
</feature>
<evidence type="ECO:0000259" key="1">
    <source>
        <dbReference type="Pfam" id="PF01592"/>
    </source>
</evidence>
<reference evidence="2 3" key="1">
    <citation type="submission" date="2019-06" db="EMBL/GenBank/DDBJ databases">
        <title>Mycoplasma falconis type strain whole genome sequence.</title>
        <authorList>
            <person name="Spergser J."/>
        </authorList>
    </citation>
    <scope>NUCLEOTIDE SEQUENCE [LARGE SCALE GENOMIC DNA]</scope>
    <source>
        <strain evidence="2 3">ATCC 51372</strain>
    </source>
</reference>
<dbReference type="Proteomes" id="UP000319776">
    <property type="component" value="Unassembled WGS sequence"/>
</dbReference>
<dbReference type="GO" id="GO:0005506">
    <property type="term" value="F:iron ion binding"/>
    <property type="evidence" value="ECO:0007669"/>
    <property type="project" value="InterPro"/>
</dbReference>
<comment type="caution">
    <text evidence="2">The sequence shown here is derived from an EMBL/GenBank/DDBJ whole genome shotgun (WGS) entry which is preliminary data.</text>
</comment>
<dbReference type="GO" id="GO:0051536">
    <property type="term" value="F:iron-sulfur cluster binding"/>
    <property type="evidence" value="ECO:0007669"/>
    <property type="project" value="InterPro"/>
</dbReference>
<proteinExistence type="predicted"/>
<dbReference type="GO" id="GO:0016226">
    <property type="term" value="P:iron-sulfur cluster assembly"/>
    <property type="evidence" value="ECO:0007669"/>
    <property type="project" value="InterPro"/>
</dbReference>
<dbReference type="InterPro" id="IPR002871">
    <property type="entry name" value="NIF_FeS_clus_asmbl_NifU_N"/>
</dbReference>
<keyword evidence="3" id="KW-1185">Reference proteome</keyword>
<evidence type="ECO:0000313" key="2">
    <source>
        <dbReference type="EMBL" id="TPE57072.1"/>
    </source>
</evidence>
<accession>A0A501X963</accession>
<evidence type="ECO:0000313" key="3">
    <source>
        <dbReference type="Proteomes" id="UP000319776"/>
    </source>
</evidence>
<dbReference type="SUPFAM" id="SSF82649">
    <property type="entry name" value="SufE/NifU"/>
    <property type="match status" value="1"/>
</dbReference>
<dbReference type="EMBL" id="VFSS01000009">
    <property type="protein sequence ID" value="TPE57072.1"/>
    <property type="molecule type" value="Genomic_DNA"/>
</dbReference>
<dbReference type="Pfam" id="PF01592">
    <property type="entry name" value="NifU_N"/>
    <property type="match status" value="1"/>
</dbReference>